<keyword evidence="2" id="KW-1185">Reference proteome</keyword>
<proteinExistence type="predicted"/>
<sequence length="611" mass="71313">MRIHPPKDAFLSITSKEMIGRASGIILQKEALVIMKAIEALSTKDQIEKGALFQINESSVEKLKISLEVSIEHLWELIDYGIVTQLFEIRYNHGLGSIDIYPFCVSVPDGLSIEDTFHCLLKKSSDAIKKYAIDKKQLGEEDWRSILIKISDPQFIKEATNGDDIDHLLLPKEFPYPPSPIMLRKSKELLLEELDAETRLIVLPSIGIFSILDSQAQHFISIANELFLAKVEPIARSFDPGLRDRIDEMNAEIKESQAFSGNQEIEIIKKRMNVYLAYEEILKEKGYFLIVKVIRKLCDIASIYQEKSQRTELDKLLKVYLTMLESTFDFDSRLLRINLEKDTKNDMTIVEQLRKNPNVLSAEWLDSEAKMAIFALNNIASLKEINSLIYENYRFTTEYILYFKALVEANEVDVKPIFKDENFVKIYGRNLQSVYFHYIPWFYKLFYILGVTPIVNSGYAKAKSIITYAQMDRQFQYEKRRESFFRKKLKEREEKIEKDKKIQNKRVLIQAIEEAFFSKRIPPTVEWIQANYPIFNLELLEKMMPDFAFLKFPNKPLADDTIISFPDSAEFEAKNAKLKGLLNRWIRREEAFEEKYESKLVEIRNAIHSVR</sequence>
<name>A0A4R9LVK9_9LEPT</name>
<dbReference type="AlphaFoldDB" id="A0A4R9LVK9"/>
<dbReference type="EMBL" id="RQHV01000002">
    <property type="protein sequence ID" value="TGN14630.1"/>
    <property type="molecule type" value="Genomic_DNA"/>
</dbReference>
<gene>
    <name evidence="1" type="ORF">EHS11_01170</name>
</gene>
<evidence type="ECO:0000313" key="2">
    <source>
        <dbReference type="Proteomes" id="UP000298264"/>
    </source>
</evidence>
<accession>A0A4R9LVK9</accession>
<dbReference type="OrthoDB" id="312301at2"/>
<organism evidence="1 2">
    <name type="scientific">Leptospira ilyithenensis</name>
    <dbReference type="NCBI Taxonomy" id="2484901"/>
    <lineage>
        <taxon>Bacteria</taxon>
        <taxon>Pseudomonadati</taxon>
        <taxon>Spirochaetota</taxon>
        <taxon>Spirochaetia</taxon>
        <taxon>Leptospirales</taxon>
        <taxon>Leptospiraceae</taxon>
        <taxon>Leptospira</taxon>
    </lineage>
</organism>
<protein>
    <submittedName>
        <fullName evidence="1">Uncharacterized protein</fullName>
    </submittedName>
</protein>
<dbReference type="RefSeq" id="WP_135762579.1">
    <property type="nucleotide sequence ID" value="NZ_RQHV01000002.1"/>
</dbReference>
<comment type="caution">
    <text evidence="1">The sequence shown here is derived from an EMBL/GenBank/DDBJ whole genome shotgun (WGS) entry which is preliminary data.</text>
</comment>
<reference evidence="1" key="1">
    <citation type="journal article" date="2019" name="PLoS Negl. Trop. Dis.">
        <title>Revisiting the worldwide diversity of Leptospira species in the environment.</title>
        <authorList>
            <person name="Vincent A.T."/>
            <person name="Schiettekatte O."/>
            <person name="Bourhy P."/>
            <person name="Veyrier F.J."/>
            <person name="Picardeau M."/>
        </authorList>
    </citation>
    <scope>NUCLEOTIDE SEQUENCE [LARGE SCALE GENOMIC DNA]</scope>
    <source>
        <strain evidence="1">201400974</strain>
    </source>
</reference>
<dbReference type="Proteomes" id="UP000298264">
    <property type="component" value="Unassembled WGS sequence"/>
</dbReference>
<evidence type="ECO:0000313" key="1">
    <source>
        <dbReference type="EMBL" id="TGN14630.1"/>
    </source>
</evidence>